<accession>A0A8J4A5Q5</accession>
<dbReference type="PANTHER" id="PTHR30486">
    <property type="entry name" value="TWITCHING MOTILITY PROTEIN PILT"/>
    <property type="match status" value="1"/>
</dbReference>
<dbReference type="EMBL" id="BOPO01000006">
    <property type="protein sequence ID" value="GIL25526.1"/>
    <property type="molecule type" value="Genomic_DNA"/>
</dbReference>
<comment type="caution">
    <text evidence="4">The sequence shown here is derived from an EMBL/GenBank/DDBJ whole genome shotgun (WGS) entry which is preliminary data.</text>
</comment>
<dbReference type="InterPro" id="IPR001482">
    <property type="entry name" value="T2SS/T4SS_dom"/>
</dbReference>
<organism evidence="4 5">
    <name type="scientific">Actinocatenispora comari</name>
    <dbReference type="NCBI Taxonomy" id="2807577"/>
    <lineage>
        <taxon>Bacteria</taxon>
        <taxon>Bacillati</taxon>
        <taxon>Actinomycetota</taxon>
        <taxon>Actinomycetes</taxon>
        <taxon>Micromonosporales</taxon>
        <taxon>Micromonosporaceae</taxon>
        <taxon>Actinocatenispora</taxon>
    </lineage>
</organism>
<keyword evidence="5" id="KW-1185">Reference proteome</keyword>
<evidence type="ECO:0000259" key="3">
    <source>
        <dbReference type="Pfam" id="PF00437"/>
    </source>
</evidence>
<comment type="similarity">
    <text evidence="1">Belongs to the GSP E family.</text>
</comment>
<keyword evidence="4" id="KW-0808">Transferase</keyword>
<evidence type="ECO:0000313" key="4">
    <source>
        <dbReference type="EMBL" id="GIL25526.1"/>
    </source>
</evidence>
<protein>
    <submittedName>
        <fullName evidence="4">Protein kinase</fullName>
    </submittedName>
</protein>
<dbReference type="RefSeq" id="WP_207123132.1">
    <property type="nucleotide sequence ID" value="NZ_BOPO01000006.1"/>
</dbReference>
<dbReference type="GO" id="GO:0016887">
    <property type="term" value="F:ATP hydrolysis activity"/>
    <property type="evidence" value="ECO:0007669"/>
    <property type="project" value="InterPro"/>
</dbReference>
<evidence type="ECO:0000256" key="2">
    <source>
        <dbReference type="SAM" id="MobiDB-lite"/>
    </source>
</evidence>
<sequence>MTTTDDTSTTEQPAPDRRRHDQQADVSPGTGLAERDVGVEQISALRARLTERLTDQAQRAETAGHPLTGAARRQAIEQLIEQLLDEQSTTRLQAGGRPLDGQARSGLAATLRAGLSGLGPFERLLADPDVEDVRCNGADQVWVRYADGRHQQVPPVAASDSELADWVRRSIAGLEGEQERRFDRAHPIVSGQLPDGSRLHAVAYVGRRVYVALRRFRLAQATLDELRRTGTVDATVSAVLAAAVRARLNILISGGTALGKTTLLRALAAQIDPAERIITVEDAYELGLERQQADAVALQVREANIEGVGEIDSADLVRSALRMSPDRVIVGEVRGGEVVPMLLAMSQGCDGSMGTVHASTSQMALGRLATYARMSAQQLQPDAAASLIADAVHLVVHLDYMPGTNTRVVSSIREIAGHDGATVASNEIFRPDRDRRARLAPGAVSDRLADTLITAGLDERILRSCEGW</sequence>
<dbReference type="InterPro" id="IPR027417">
    <property type="entry name" value="P-loop_NTPase"/>
</dbReference>
<dbReference type="Gene3D" id="3.40.50.300">
    <property type="entry name" value="P-loop containing nucleotide triphosphate hydrolases"/>
    <property type="match status" value="1"/>
</dbReference>
<dbReference type="SUPFAM" id="SSF52540">
    <property type="entry name" value="P-loop containing nucleoside triphosphate hydrolases"/>
    <property type="match status" value="1"/>
</dbReference>
<feature type="region of interest" description="Disordered" evidence="2">
    <location>
        <begin position="1"/>
        <end position="35"/>
    </location>
</feature>
<evidence type="ECO:0000256" key="1">
    <source>
        <dbReference type="ARBA" id="ARBA00006611"/>
    </source>
</evidence>
<keyword evidence="4" id="KW-0418">Kinase</keyword>
<dbReference type="Gene3D" id="3.30.450.380">
    <property type="match status" value="1"/>
</dbReference>
<gene>
    <name evidence="4" type="ORF">NUM_07810</name>
</gene>
<dbReference type="Pfam" id="PF00437">
    <property type="entry name" value="T2SSE"/>
    <property type="match status" value="1"/>
</dbReference>
<evidence type="ECO:0000313" key="5">
    <source>
        <dbReference type="Proteomes" id="UP000614996"/>
    </source>
</evidence>
<dbReference type="InterPro" id="IPR050921">
    <property type="entry name" value="T4SS_GSP_E_ATPase"/>
</dbReference>
<name>A0A8J4A5Q5_9ACTN</name>
<dbReference type="PANTHER" id="PTHR30486:SF6">
    <property type="entry name" value="TYPE IV PILUS RETRACTATION ATPASE PILT"/>
    <property type="match status" value="1"/>
</dbReference>
<dbReference type="CDD" id="cd01130">
    <property type="entry name" value="VirB11-like_ATPase"/>
    <property type="match status" value="1"/>
</dbReference>
<dbReference type="Proteomes" id="UP000614996">
    <property type="component" value="Unassembled WGS sequence"/>
</dbReference>
<feature type="domain" description="Bacterial type II secretion system protein E" evidence="3">
    <location>
        <begin position="117"/>
        <end position="395"/>
    </location>
</feature>
<feature type="compositionally biased region" description="Low complexity" evidence="2">
    <location>
        <begin position="1"/>
        <end position="10"/>
    </location>
</feature>
<reference evidence="5" key="1">
    <citation type="journal article" date="2021" name="Int. J. Syst. Evol. Microbiol.">
        <title>Actinocatenispora comari sp. nov., an endophytic actinomycete isolated from aerial parts of Comarum salesowianum.</title>
        <authorList>
            <person name="Oyunbileg N."/>
            <person name="Iizaka Y."/>
            <person name="Hamada M."/>
            <person name="Davaapurev B.O."/>
            <person name="Fukumoto A."/>
            <person name="Tsetseg B."/>
            <person name="Kato F."/>
            <person name="Tamura T."/>
            <person name="Batkhuu J."/>
            <person name="Anzai Y."/>
        </authorList>
    </citation>
    <scope>NUCLEOTIDE SEQUENCE [LARGE SCALE GENOMIC DNA]</scope>
    <source>
        <strain evidence="5">NUM-2625</strain>
    </source>
</reference>
<dbReference type="AlphaFoldDB" id="A0A8J4A5Q5"/>
<proteinExistence type="inferred from homology"/>
<feature type="compositionally biased region" description="Basic and acidic residues" evidence="2">
    <location>
        <begin position="14"/>
        <end position="23"/>
    </location>
</feature>
<dbReference type="GO" id="GO:0016301">
    <property type="term" value="F:kinase activity"/>
    <property type="evidence" value="ECO:0007669"/>
    <property type="project" value="UniProtKB-KW"/>
</dbReference>